<comment type="caution">
    <text evidence="2">The sequence shown here is derived from an EMBL/GenBank/DDBJ whole genome shotgun (WGS) entry which is preliminary data.</text>
</comment>
<dbReference type="PANTHER" id="PTHR10697">
    <property type="entry name" value="MAMMALIAN EPENDYMIN-RELATED PROTEIN 1"/>
    <property type="match status" value="1"/>
</dbReference>
<dbReference type="GO" id="GO:0007160">
    <property type="term" value="P:cell-matrix adhesion"/>
    <property type="evidence" value="ECO:0007669"/>
    <property type="project" value="InterPro"/>
</dbReference>
<feature type="chain" id="PRO_5042837766" evidence="1">
    <location>
        <begin position="23"/>
        <end position="202"/>
    </location>
</feature>
<dbReference type="InterPro" id="IPR001299">
    <property type="entry name" value="Ependymin"/>
</dbReference>
<protein>
    <submittedName>
        <fullName evidence="2">Uncharacterized protein</fullName>
    </submittedName>
</protein>
<dbReference type="PANTHER" id="PTHR10697:SF13">
    <property type="entry name" value="RICIN B LECTIN DOMAIN-CONTAINING PROTEIN"/>
    <property type="match status" value="1"/>
</dbReference>
<keyword evidence="3" id="KW-1185">Reference proteome</keyword>
<name>A0AAN9BGW4_9CAEN</name>
<dbReference type="GO" id="GO:0005764">
    <property type="term" value="C:lysosome"/>
    <property type="evidence" value="ECO:0007669"/>
    <property type="project" value="TreeGrafter"/>
</dbReference>
<feature type="signal peptide" evidence="1">
    <location>
        <begin position="1"/>
        <end position="22"/>
    </location>
</feature>
<evidence type="ECO:0000313" key="3">
    <source>
        <dbReference type="Proteomes" id="UP001374579"/>
    </source>
</evidence>
<evidence type="ECO:0000313" key="2">
    <source>
        <dbReference type="EMBL" id="KAK7104984.1"/>
    </source>
</evidence>
<dbReference type="Proteomes" id="UP001374579">
    <property type="component" value="Unassembled WGS sequence"/>
</dbReference>
<gene>
    <name evidence="2" type="ORF">V1264_019615</name>
</gene>
<dbReference type="EMBL" id="JBAMIC010000008">
    <property type="protein sequence ID" value="KAK7104984.1"/>
    <property type="molecule type" value="Genomic_DNA"/>
</dbReference>
<evidence type="ECO:0000256" key="1">
    <source>
        <dbReference type="SAM" id="SignalP"/>
    </source>
</evidence>
<sequence length="202" mass="22524">MLSESVCLLVVMMVCSPDVAWGYDLFCSPKLWEGHTWTLHITHADQAPQVRETTARVSVDVIGQRYATQETGHNNGQPFSVFYLYYYAANTLYKVEDGRCETFSPLHGNLTQKCVEMPDSHASEYLKEYMGGYNSGVWANGVRGKKDGVGYFYSVAPEGSMPLMEETQGEVNKVPAYTLTNYYNITLGITDPAVFTPPQGCI</sequence>
<keyword evidence="1" id="KW-0732">Signal</keyword>
<dbReference type="AlphaFoldDB" id="A0AAN9BGW4"/>
<dbReference type="GO" id="GO:0005576">
    <property type="term" value="C:extracellular region"/>
    <property type="evidence" value="ECO:0007669"/>
    <property type="project" value="InterPro"/>
</dbReference>
<dbReference type="GO" id="GO:0005509">
    <property type="term" value="F:calcium ion binding"/>
    <property type="evidence" value="ECO:0007669"/>
    <property type="project" value="InterPro"/>
</dbReference>
<proteinExistence type="predicted"/>
<reference evidence="2 3" key="1">
    <citation type="submission" date="2024-02" db="EMBL/GenBank/DDBJ databases">
        <title>Chromosome-scale genome assembly of the rough periwinkle Littorina saxatilis.</title>
        <authorList>
            <person name="De Jode A."/>
            <person name="Faria R."/>
            <person name="Formenti G."/>
            <person name="Sims Y."/>
            <person name="Smith T.P."/>
            <person name="Tracey A."/>
            <person name="Wood J.M.D."/>
            <person name="Zagrodzka Z.B."/>
            <person name="Johannesson K."/>
            <person name="Butlin R.K."/>
            <person name="Leder E.H."/>
        </authorList>
    </citation>
    <scope>NUCLEOTIDE SEQUENCE [LARGE SCALE GENOMIC DNA]</scope>
    <source>
        <strain evidence="2">Snail1</strain>
        <tissue evidence="2">Muscle</tissue>
    </source>
</reference>
<organism evidence="2 3">
    <name type="scientific">Littorina saxatilis</name>
    <dbReference type="NCBI Taxonomy" id="31220"/>
    <lineage>
        <taxon>Eukaryota</taxon>
        <taxon>Metazoa</taxon>
        <taxon>Spiralia</taxon>
        <taxon>Lophotrochozoa</taxon>
        <taxon>Mollusca</taxon>
        <taxon>Gastropoda</taxon>
        <taxon>Caenogastropoda</taxon>
        <taxon>Littorinimorpha</taxon>
        <taxon>Littorinoidea</taxon>
        <taxon>Littorinidae</taxon>
        <taxon>Littorina</taxon>
    </lineage>
</organism>
<accession>A0AAN9BGW4</accession>